<accession>A0A6A1WJQ7</accession>
<evidence type="ECO:0000256" key="1">
    <source>
        <dbReference type="ARBA" id="ARBA00008201"/>
    </source>
</evidence>
<dbReference type="SMART" id="SM00950">
    <property type="entry name" value="Piwi"/>
    <property type="match status" value="1"/>
</dbReference>
<evidence type="ECO:0000256" key="2">
    <source>
        <dbReference type="ARBA" id="ARBA00022491"/>
    </source>
</evidence>
<dbReference type="InterPro" id="IPR036085">
    <property type="entry name" value="PAZ_dom_sf"/>
</dbReference>
<feature type="domain" description="Piwi" evidence="6">
    <location>
        <begin position="493"/>
        <end position="598"/>
    </location>
</feature>
<dbReference type="PANTHER" id="PTHR22891">
    <property type="entry name" value="EUKARYOTIC TRANSLATION INITIATION FACTOR 2C"/>
    <property type="match status" value="1"/>
</dbReference>
<evidence type="ECO:0000313" key="7">
    <source>
        <dbReference type="EMBL" id="KAB1225522.1"/>
    </source>
</evidence>
<dbReference type="GO" id="GO:1990904">
    <property type="term" value="C:ribonucleoprotein complex"/>
    <property type="evidence" value="ECO:0007669"/>
    <property type="project" value="UniProtKB-KW"/>
</dbReference>
<sequence>MMSHKSEPPSPTPPFVPSNVIPIKEESCKGTDLCKKTSTPKRVPMARRNCGVRGSKIQLLTNHFKVDMHRADCFCHYSVALFYEDGRPVDMKGFGRRVLEEVEETYDELKGKNFAYDGDKSLFTYGSLKANKLEFTVVLDDLSSNRNVGRGSLNESDQKRLSGQYLSKTFKVKISFASIIRIQAIADALSGSESEQSQEPLRVLDIILKQNAAKQNCLLVRQSFFHPIQSDFAHLGDGLLACRGFHSGFRTTQGGLSLNMDVSTTVIVEPGPVLDFLIRNQRVNYPRQIDWIKAQKTLKNLRIRANKTEFKITGLSDKSCKQQTFLLKQKTGSSKAHSIETTVYDYFVNHKHIQLYHSADFPCINVGKPKRPSYFPIELCYLISLQRYTKALSNLQRALLVEKSTQKPQEQMKVVSEALRNCKYDANQMLQSCGISINREFTLVEGRALSVPVLFNPPMGVFEESPLLIQEPAHVRVQKMLESLLMELQKLQFLLCILPEKNSEIYGPWKKKILVELGVATQCMVPTRVNDQYLTNVLLKINAKLGGLNSVLEVERSHAIPLVSWVPTLILGMDVSHGSSGRSDIPSVAAACKFFNIEHWSPKFKLIVAQKNHHTKFFQANGASDNVPAGTVVDSEVCHPRNNDFYLCAHDGMLGTTRPTHYHVLYDEIGFSTDDLQELLLYGYAHLAAAQMAKVIGADGIADTSSSHSGDVTSVGDPPVPELPRMDSAVASSMFFC</sequence>
<dbReference type="SUPFAM" id="SSF53098">
    <property type="entry name" value="Ribonuclease H-like"/>
    <property type="match status" value="1"/>
</dbReference>
<dbReference type="Gene3D" id="3.30.420.10">
    <property type="entry name" value="Ribonuclease H-like superfamily/Ribonuclease H"/>
    <property type="match status" value="1"/>
</dbReference>
<dbReference type="Pfam" id="PF16486">
    <property type="entry name" value="ArgoN"/>
    <property type="match status" value="1"/>
</dbReference>
<dbReference type="SMART" id="SM01163">
    <property type="entry name" value="DUF1785"/>
    <property type="match status" value="1"/>
</dbReference>
<evidence type="ECO:0000256" key="3">
    <source>
        <dbReference type="ARBA" id="ARBA00023274"/>
    </source>
</evidence>
<evidence type="ECO:0000256" key="4">
    <source>
        <dbReference type="SAM" id="MobiDB-lite"/>
    </source>
</evidence>
<evidence type="ECO:0000259" key="6">
    <source>
        <dbReference type="PROSITE" id="PS50822"/>
    </source>
</evidence>
<evidence type="ECO:0000313" key="8">
    <source>
        <dbReference type="Proteomes" id="UP000516437"/>
    </source>
</evidence>
<dbReference type="PROSITE" id="PS50822">
    <property type="entry name" value="PIWI"/>
    <property type="match status" value="2"/>
</dbReference>
<feature type="region of interest" description="Disordered" evidence="4">
    <location>
        <begin position="704"/>
        <end position="723"/>
    </location>
</feature>
<name>A0A6A1WJQ7_9ROSI</name>
<dbReference type="SUPFAM" id="SSF101690">
    <property type="entry name" value="PAZ domain"/>
    <property type="match status" value="1"/>
</dbReference>
<dbReference type="GO" id="GO:0003723">
    <property type="term" value="F:RNA binding"/>
    <property type="evidence" value="ECO:0007669"/>
    <property type="project" value="InterPro"/>
</dbReference>
<comment type="caution">
    <text evidence="7">The sequence shown here is derived from an EMBL/GenBank/DDBJ whole genome shotgun (WGS) entry which is preliminary data.</text>
</comment>
<feature type="domain" description="PAZ" evidence="5">
    <location>
        <begin position="272"/>
        <end position="384"/>
    </location>
</feature>
<dbReference type="OrthoDB" id="10252740at2759"/>
<dbReference type="AlphaFoldDB" id="A0A6A1WJQ7"/>
<keyword evidence="2" id="KW-0678">Repressor</keyword>
<dbReference type="InterPro" id="IPR003165">
    <property type="entry name" value="Piwi"/>
</dbReference>
<keyword evidence="8" id="KW-1185">Reference proteome</keyword>
<evidence type="ECO:0000259" key="5">
    <source>
        <dbReference type="PROSITE" id="PS50821"/>
    </source>
</evidence>
<dbReference type="InterPro" id="IPR036397">
    <property type="entry name" value="RNaseH_sf"/>
</dbReference>
<dbReference type="Gene3D" id="3.40.50.2300">
    <property type="match status" value="1"/>
</dbReference>
<dbReference type="PROSITE" id="PS50821">
    <property type="entry name" value="PAZ"/>
    <property type="match status" value="1"/>
</dbReference>
<organism evidence="7 8">
    <name type="scientific">Morella rubra</name>
    <name type="common">Chinese bayberry</name>
    <dbReference type="NCBI Taxonomy" id="262757"/>
    <lineage>
        <taxon>Eukaryota</taxon>
        <taxon>Viridiplantae</taxon>
        <taxon>Streptophyta</taxon>
        <taxon>Embryophyta</taxon>
        <taxon>Tracheophyta</taxon>
        <taxon>Spermatophyta</taxon>
        <taxon>Magnoliopsida</taxon>
        <taxon>eudicotyledons</taxon>
        <taxon>Gunneridae</taxon>
        <taxon>Pentapetalae</taxon>
        <taxon>rosids</taxon>
        <taxon>fabids</taxon>
        <taxon>Fagales</taxon>
        <taxon>Myricaceae</taxon>
        <taxon>Morella</taxon>
    </lineage>
</organism>
<dbReference type="Pfam" id="PF02170">
    <property type="entry name" value="PAZ"/>
    <property type="match status" value="1"/>
</dbReference>
<dbReference type="InterPro" id="IPR014811">
    <property type="entry name" value="ArgoL1"/>
</dbReference>
<proteinExistence type="inferred from homology"/>
<dbReference type="CDD" id="cd02846">
    <property type="entry name" value="PAZ_argonaute_like"/>
    <property type="match status" value="1"/>
</dbReference>
<dbReference type="Pfam" id="PF02171">
    <property type="entry name" value="Piwi"/>
    <property type="match status" value="2"/>
</dbReference>
<dbReference type="Proteomes" id="UP000516437">
    <property type="component" value="Chromosome 1"/>
</dbReference>
<dbReference type="GO" id="GO:0051607">
    <property type="term" value="P:defense response to virus"/>
    <property type="evidence" value="ECO:0007669"/>
    <property type="project" value="UniProtKB-ARBA"/>
</dbReference>
<comment type="similarity">
    <text evidence="1">Belongs to the argonaute family. Ago subfamily.</text>
</comment>
<dbReference type="EMBL" id="RXIC02000019">
    <property type="protein sequence ID" value="KAB1225522.1"/>
    <property type="molecule type" value="Genomic_DNA"/>
</dbReference>
<dbReference type="InterPro" id="IPR012337">
    <property type="entry name" value="RNaseH-like_sf"/>
</dbReference>
<dbReference type="InterPro" id="IPR003100">
    <property type="entry name" value="PAZ_dom"/>
</dbReference>
<keyword evidence="3" id="KW-0687">Ribonucleoprotein</keyword>
<dbReference type="Pfam" id="PF08699">
    <property type="entry name" value="ArgoL1"/>
    <property type="match status" value="1"/>
</dbReference>
<reference evidence="7 8" key="1">
    <citation type="journal article" date="2019" name="Plant Biotechnol. J.">
        <title>The red bayberry genome and genetic basis of sex determination.</title>
        <authorList>
            <person name="Jia H.M."/>
            <person name="Jia H.J."/>
            <person name="Cai Q.L."/>
            <person name="Wang Y."/>
            <person name="Zhao H.B."/>
            <person name="Yang W.F."/>
            <person name="Wang G.Y."/>
            <person name="Li Y.H."/>
            <person name="Zhan D.L."/>
            <person name="Shen Y.T."/>
            <person name="Niu Q.F."/>
            <person name="Chang L."/>
            <person name="Qiu J."/>
            <person name="Zhao L."/>
            <person name="Xie H.B."/>
            <person name="Fu W.Y."/>
            <person name="Jin J."/>
            <person name="Li X.W."/>
            <person name="Jiao Y."/>
            <person name="Zhou C.C."/>
            <person name="Tu T."/>
            <person name="Chai C.Y."/>
            <person name="Gao J.L."/>
            <person name="Fan L.J."/>
            <person name="van de Weg E."/>
            <person name="Wang J.Y."/>
            <person name="Gao Z.S."/>
        </authorList>
    </citation>
    <scope>NUCLEOTIDE SEQUENCE [LARGE SCALE GENOMIC DNA]</scope>
    <source>
        <tissue evidence="7">Leaves</tissue>
    </source>
</reference>
<dbReference type="Gene3D" id="2.170.260.10">
    <property type="entry name" value="paz domain"/>
    <property type="match status" value="1"/>
</dbReference>
<protein>
    <submittedName>
        <fullName evidence="7">Protein argonaute 4</fullName>
    </submittedName>
</protein>
<gene>
    <name evidence="7" type="ORF">CJ030_MR1G018585</name>
</gene>
<dbReference type="InterPro" id="IPR032474">
    <property type="entry name" value="Argonaute_N"/>
</dbReference>
<feature type="domain" description="Piwi" evidence="6">
    <location>
        <begin position="601"/>
        <end position="681"/>
    </location>
</feature>